<dbReference type="InParanoid" id="A0A409WKE3"/>
<protein>
    <recommendedName>
        <fullName evidence="3">F-box domain-containing protein</fullName>
    </recommendedName>
</protein>
<accession>A0A409WKE3</accession>
<dbReference type="AlphaFoldDB" id="A0A409WKE3"/>
<evidence type="ECO:0000313" key="1">
    <source>
        <dbReference type="EMBL" id="PPQ78949.1"/>
    </source>
</evidence>
<proteinExistence type="predicted"/>
<sequence length="417" mass="47075">MSDALFDPLTTLGDMLLETDIETLKNLCKVAPPLHRLYVHQIYPIVSLRNETQCLDAFLSFAKLELGYPSKFRKLRLSISHGDTTQLQAALSLFLNSEALEIVEVTGTLGTIDYPDELLRVVGQIASTAARPLAMLYEGIRFVPYEFISYARHVELRMVNLDPFGMHPPASQEWPLETLSFSRDAGKPTFDNMFIRGIKLPNLTHMLLNVKSSDSDPHIIDESLLAVLENSKDFKELVLVYERALQFTSLVVILLTLFTSADSRLDFSYVAQNLQDLAQSLSSLSARRPHSILLHMIFRCSAYHAFNILTCLKSLKNFSEISILIRCRENCARLLLKHGYYLLTATGENTSFRIDRIAIRKSQQSATVYGTTVQDDATLTSASRDPTHFKMCSRVYNEEFEGFAADWVDTMIPVGDL</sequence>
<reference evidence="1 2" key="1">
    <citation type="journal article" date="2018" name="Evol. Lett.">
        <title>Horizontal gene cluster transfer increased hallucinogenic mushroom diversity.</title>
        <authorList>
            <person name="Reynolds H.T."/>
            <person name="Vijayakumar V."/>
            <person name="Gluck-Thaler E."/>
            <person name="Korotkin H.B."/>
            <person name="Matheny P.B."/>
            <person name="Slot J.C."/>
        </authorList>
    </citation>
    <scope>NUCLEOTIDE SEQUENCE [LARGE SCALE GENOMIC DNA]</scope>
    <source>
        <strain evidence="1 2">SRW20</strain>
    </source>
</reference>
<evidence type="ECO:0000313" key="2">
    <source>
        <dbReference type="Proteomes" id="UP000284706"/>
    </source>
</evidence>
<comment type="caution">
    <text evidence="1">The sequence shown here is derived from an EMBL/GenBank/DDBJ whole genome shotgun (WGS) entry which is preliminary data.</text>
</comment>
<keyword evidence="2" id="KW-1185">Reference proteome</keyword>
<dbReference type="Proteomes" id="UP000284706">
    <property type="component" value="Unassembled WGS sequence"/>
</dbReference>
<organism evidence="1 2">
    <name type="scientific">Gymnopilus dilepis</name>
    <dbReference type="NCBI Taxonomy" id="231916"/>
    <lineage>
        <taxon>Eukaryota</taxon>
        <taxon>Fungi</taxon>
        <taxon>Dikarya</taxon>
        <taxon>Basidiomycota</taxon>
        <taxon>Agaricomycotina</taxon>
        <taxon>Agaricomycetes</taxon>
        <taxon>Agaricomycetidae</taxon>
        <taxon>Agaricales</taxon>
        <taxon>Agaricineae</taxon>
        <taxon>Hymenogastraceae</taxon>
        <taxon>Gymnopilus</taxon>
    </lineage>
</organism>
<evidence type="ECO:0008006" key="3">
    <source>
        <dbReference type="Google" id="ProtNLM"/>
    </source>
</evidence>
<gene>
    <name evidence="1" type="ORF">CVT26_003869</name>
</gene>
<dbReference type="EMBL" id="NHYE01005027">
    <property type="protein sequence ID" value="PPQ78949.1"/>
    <property type="molecule type" value="Genomic_DNA"/>
</dbReference>
<name>A0A409WKE3_9AGAR</name>